<dbReference type="Proteomes" id="UP000197153">
    <property type="component" value="Chromosome 3"/>
</dbReference>
<protein>
    <submittedName>
        <fullName evidence="2">Uncharacterized protein</fullName>
    </submittedName>
</protein>
<dbReference type="KEGG" id="nao:Y958_22975"/>
<sequence>MPRRLPSVPLPPLSRRGVVLGMAAVALAGRACPALAEGGVLTVTAVGDLPGFLPREVPPFLAIVMNTAGKNTPGGGQSFAAAGAAPPDGAASDRVEWTFRANPYAAGASRSVGPPRSVAGRLFGTHRLISVELRLYRGDRYQAQVFGQVEVQGGRRDADLQTFISDMTRRILDAAAQ</sequence>
<organism evidence="2 3">
    <name type="scientific">Nitrospirillum viridazoti CBAmc</name>
    <dbReference type="NCBI Taxonomy" id="1441467"/>
    <lineage>
        <taxon>Bacteria</taxon>
        <taxon>Pseudomonadati</taxon>
        <taxon>Pseudomonadota</taxon>
        <taxon>Alphaproteobacteria</taxon>
        <taxon>Rhodospirillales</taxon>
        <taxon>Azospirillaceae</taxon>
        <taxon>Nitrospirillum</taxon>
        <taxon>Nitrospirillum viridazoti</taxon>
    </lineage>
</organism>
<proteinExistence type="predicted"/>
<name>A0A248JZC6_9PROT</name>
<accession>A0A248JZC6</accession>
<gene>
    <name evidence="2" type="ORF">Y958_22975</name>
</gene>
<dbReference type="AlphaFoldDB" id="A0A248JZC6"/>
<evidence type="ECO:0000256" key="1">
    <source>
        <dbReference type="SAM" id="SignalP"/>
    </source>
</evidence>
<keyword evidence="1" id="KW-0732">Signal</keyword>
<evidence type="ECO:0000313" key="3">
    <source>
        <dbReference type="Proteomes" id="UP000197153"/>
    </source>
</evidence>
<feature type="signal peptide" evidence="1">
    <location>
        <begin position="1"/>
        <end position="36"/>
    </location>
</feature>
<dbReference type="EMBL" id="CP022112">
    <property type="protein sequence ID" value="ASG23831.1"/>
    <property type="molecule type" value="Genomic_DNA"/>
</dbReference>
<evidence type="ECO:0000313" key="2">
    <source>
        <dbReference type="EMBL" id="ASG23831.1"/>
    </source>
</evidence>
<reference evidence="2 3" key="1">
    <citation type="submission" date="2017-06" db="EMBL/GenBank/DDBJ databases">
        <title>Complete genome sequence of Nitrospirillum amazonense strain CBAmC, an endophytic nitrogen-fixing and plant growth-promoting bacterium, isolated from sugarcane.</title>
        <authorList>
            <person name="Schwab S."/>
            <person name="dos Santos Teixeira K.R."/>
            <person name="Simoes Araujo J.L."/>
            <person name="Soares Vidal M."/>
            <person name="Borges de Freitas H.R."/>
            <person name="Rivello Crivelaro A.L."/>
            <person name="Bueno de Camargo Nunes A."/>
            <person name="dos Santos C.M."/>
            <person name="Palmeira da Silva Rosa D."/>
            <person name="da Silva Padilha D."/>
            <person name="da Silva E."/>
            <person name="Araujo Terra L."/>
            <person name="Soares Mendes V."/>
            <person name="Farinelli L."/>
            <person name="Magalhaes Cruz L."/>
            <person name="Baldani J.I."/>
        </authorList>
    </citation>
    <scope>NUCLEOTIDE SEQUENCE [LARGE SCALE GENOMIC DNA]</scope>
    <source>
        <strain evidence="2 3">CBAmC</strain>
    </source>
</reference>
<dbReference type="RefSeq" id="WP_088874296.1">
    <property type="nucleotide sequence ID" value="NZ_CP022112.1"/>
</dbReference>
<feature type="chain" id="PRO_5013395090" evidence="1">
    <location>
        <begin position="37"/>
        <end position="177"/>
    </location>
</feature>
<keyword evidence="3" id="KW-1185">Reference proteome</keyword>